<protein>
    <submittedName>
        <fullName evidence="2">DUF4180 domain-containing protein</fullName>
    </submittedName>
</protein>
<dbReference type="AlphaFoldDB" id="A0A7G7G9P2"/>
<name>A0A7G7G9P2_9BACT</name>
<dbReference type="RefSeq" id="WP_185270358.1">
    <property type="nucleotide sequence ID" value="NZ_CP055156.1"/>
</dbReference>
<gene>
    <name evidence="2" type="ORF">HUW51_14520</name>
</gene>
<dbReference type="KEGG" id="aswu:HUW51_14520"/>
<dbReference type="InterPro" id="IPR025438">
    <property type="entry name" value="DUF4180"/>
</dbReference>
<evidence type="ECO:0000313" key="2">
    <source>
        <dbReference type="EMBL" id="QNF33876.1"/>
    </source>
</evidence>
<keyword evidence="3" id="KW-1185">Reference proteome</keyword>
<reference evidence="2 3" key="1">
    <citation type="journal article" date="2018" name="Int. J. Syst. Evol. Microbiol.">
        <title>Adhaeribacter swui sp. nov., isolated from wet mud.</title>
        <authorList>
            <person name="Kim D.U."/>
            <person name="Kim K.W."/>
            <person name="Kang M.S."/>
            <person name="Kim J.Y."/>
            <person name="Jang J.H."/>
            <person name="Kim M.K."/>
        </authorList>
    </citation>
    <scope>NUCLEOTIDE SEQUENCE [LARGE SCALE GENOMIC DNA]</scope>
    <source>
        <strain evidence="2 3">KCTC 52873</strain>
    </source>
</reference>
<dbReference type="Proteomes" id="UP000515237">
    <property type="component" value="Chromosome"/>
</dbReference>
<evidence type="ECO:0000313" key="3">
    <source>
        <dbReference type="Proteomes" id="UP000515237"/>
    </source>
</evidence>
<accession>A0A7G7G9P2</accession>
<dbReference type="Pfam" id="PF13788">
    <property type="entry name" value="DUF4180"/>
    <property type="match status" value="1"/>
</dbReference>
<dbReference type="EMBL" id="CP055156">
    <property type="protein sequence ID" value="QNF33876.1"/>
    <property type="molecule type" value="Genomic_DNA"/>
</dbReference>
<organism evidence="2 3">
    <name type="scientific">Adhaeribacter swui</name>
    <dbReference type="NCBI Taxonomy" id="2086471"/>
    <lineage>
        <taxon>Bacteria</taxon>
        <taxon>Pseudomonadati</taxon>
        <taxon>Bacteroidota</taxon>
        <taxon>Cytophagia</taxon>
        <taxon>Cytophagales</taxon>
        <taxon>Hymenobacteraceae</taxon>
        <taxon>Adhaeribacter</taxon>
    </lineage>
</organism>
<proteinExistence type="predicted"/>
<evidence type="ECO:0000259" key="1">
    <source>
        <dbReference type="Pfam" id="PF13788"/>
    </source>
</evidence>
<feature type="domain" description="DUF4180" evidence="1">
    <location>
        <begin position="9"/>
        <end position="117"/>
    </location>
</feature>
<sequence length="119" mass="13046">MEINLIQAQGVNMAEVTGNGVEIKNNQDALDLMANCGYQGADGIILRAENITPDFFDLKTGIAGEILQKFSTYNMRLAIVGDFSKFSSKSLKDFMYESNKIGRINFVGSLEEAKAKLAN</sequence>